<dbReference type="GO" id="GO:0016747">
    <property type="term" value="F:acyltransferase activity, transferring groups other than amino-acyl groups"/>
    <property type="evidence" value="ECO:0007669"/>
    <property type="project" value="TreeGrafter"/>
</dbReference>
<keyword evidence="3" id="KW-1185">Reference proteome</keyword>
<feature type="chain" id="PRO_5015737331" evidence="1">
    <location>
        <begin position="20"/>
        <end position="268"/>
    </location>
</feature>
<keyword evidence="1" id="KW-0732">Signal</keyword>
<dbReference type="Gene3D" id="3.40.50.1820">
    <property type="entry name" value="alpha/beta hydrolase"/>
    <property type="match status" value="1"/>
</dbReference>
<dbReference type="InterPro" id="IPR029058">
    <property type="entry name" value="AB_hydrolase_fold"/>
</dbReference>
<organism evidence="2 3">
    <name type="scientific">Vibrio albus</name>
    <dbReference type="NCBI Taxonomy" id="2200953"/>
    <lineage>
        <taxon>Bacteria</taxon>
        <taxon>Pseudomonadati</taxon>
        <taxon>Pseudomonadota</taxon>
        <taxon>Gammaproteobacteria</taxon>
        <taxon>Vibrionales</taxon>
        <taxon>Vibrionaceae</taxon>
        <taxon>Vibrio</taxon>
    </lineage>
</organism>
<dbReference type="Proteomes" id="UP000245362">
    <property type="component" value="Unassembled WGS sequence"/>
</dbReference>
<dbReference type="OrthoDB" id="9803578at2"/>
<accession>A0A2U3BCR0</accession>
<evidence type="ECO:0000313" key="2">
    <source>
        <dbReference type="EMBL" id="PWI34579.1"/>
    </source>
</evidence>
<name>A0A2U3BCR0_9VIBR</name>
<dbReference type="InterPro" id="IPR050583">
    <property type="entry name" value="Mycobacterial_A85_antigen"/>
</dbReference>
<comment type="caution">
    <text evidence="2">The sequence shown here is derived from an EMBL/GenBank/DDBJ whole genome shotgun (WGS) entry which is preliminary data.</text>
</comment>
<gene>
    <name evidence="2" type="ORF">DI392_05590</name>
</gene>
<dbReference type="PANTHER" id="PTHR48098">
    <property type="entry name" value="ENTEROCHELIN ESTERASE-RELATED"/>
    <property type="match status" value="1"/>
</dbReference>
<evidence type="ECO:0000256" key="1">
    <source>
        <dbReference type="SAM" id="SignalP"/>
    </source>
</evidence>
<dbReference type="SUPFAM" id="SSF53474">
    <property type="entry name" value="alpha/beta-Hydrolases"/>
    <property type="match status" value="1"/>
</dbReference>
<dbReference type="Pfam" id="PF00756">
    <property type="entry name" value="Esterase"/>
    <property type="match status" value="1"/>
</dbReference>
<reference evidence="2 3" key="1">
    <citation type="submission" date="2018-05" db="EMBL/GenBank/DDBJ databases">
        <title>Vibrio limimaris sp. nov., isolated from marine sediment.</title>
        <authorList>
            <person name="Li C.-M."/>
        </authorList>
    </citation>
    <scope>NUCLEOTIDE SEQUENCE [LARGE SCALE GENOMIC DNA]</scope>
    <source>
        <strain evidence="2 3">E4404</strain>
    </source>
</reference>
<evidence type="ECO:0000313" key="3">
    <source>
        <dbReference type="Proteomes" id="UP000245362"/>
    </source>
</evidence>
<protein>
    <submittedName>
        <fullName evidence="2">XynC protein</fullName>
    </submittedName>
</protein>
<dbReference type="EMBL" id="QFWT01000002">
    <property type="protein sequence ID" value="PWI34579.1"/>
    <property type="molecule type" value="Genomic_DNA"/>
</dbReference>
<dbReference type="AlphaFoldDB" id="A0A2U3BCR0"/>
<proteinExistence type="predicted"/>
<sequence>MKHSIIALLTMVFCSAANAYQAETITIDSNAIQKDHKAIVVLPDGYSQKRQYPVVYVLHGWSGNQTDWTKRTSIAEQADIHNVILVMPDGDYDKWYIDSPVLEGSNYQSYIAKDVVGYIDQHYSTKADRSYRAITGLSMGGYGALNISLMNTETFGNAGSISGGVNPANFSYNWGLEKVFGDPVQNKSFWERKAIKHSAHKFLSGINLALDCGTDDFFIEDNRELHSILNAYKVAHDYTERPGAHTWDYWNNAIAYQMLFFSSKFEQQ</sequence>
<dbReference type="InterPro" id="IPR000801">
    <property type="entry name" value="Esterase-like"/>
</dbReference>
<dbReference type="PANTHER" id="PTHR48098:SF1">
    <property type="entry name" value="DIACYLGLYCEROL ACYLTRANSFERASE_MYCOLYLTRANSFERASE AG85A"/>
    <property type="match status" value="1"/>
</dbReference>
<feature type="signal peptide" evidence="1">
    <location>
        <begin position="1"/>
        <end position="19"/>
    </location>
</feature>
<dbReference type="RefSeq" id="WP_109318914.1">
    <property type="nucleotide sequence ID" value="NZ_QFWT01000002.1"/>
</dbReference>